<evidence type="ECO:0000313" key="4">
    <source>
        <dbReference type="Proteomes" id="UP001589750"/>
    </source>
</evidence>
<feature type="compositionally biased region" description="Basic and acidic residues" evidence="1">
    <location>
        <begin position="41"/>
        <end position="52"/>
    </location>
</feature>
<evidence type="ECO:0000313" key="3">
    <source>
        <dbReference type="EMBL" id="MFB9313802.1"/>
    </source>
</evidence>
<evidence type="ECO:0000256" key="2">
    <source>
        <dbReference type="SAM" id="Phobius"/>
    </source>
</evidence>
<organism evidence="3 4">
    <name type="scientific">Nocardioides plantarum</name>
    <dbReference type="NCBI Taxonomy" id="29299"/>
    <lineage>
        <taxon>Bacteria</taxon>
        <taxon>Bacillati</taxon>
        <taxon>Actinomycetota</taxon>
        <taxon>Actinomycetes</taxon>
        <taxon>Propionibacteriales</taxon>
        <taxon>Nocardioidaceae</taxon>
        <taxon>Nocardioides</taxon>
    </lineage>
</organism>
<gene>
    <name evidence="3" type="ORF">ACFFRI_12180</name>
</gene>
<keyword evidence="2" id="KW-1133">Transmembrane helix</keyword>
<keyword evidence="4" id="KW-1185">Reference proteome</keyword>
<dbReference type="PANTHER" id="PTHR30344:SF1">
    <property type="entry name" value="6-PHOSPHOGLUCONOLACTONASE"/>
    <property type="match status" value="1"/>
</dbReference>
<keyword evidence="2" id="KW-0812">Transmembrane</keyword>
<dbReference type="Gene3D" id="2.130.10.10">
    <property type="entry name" value="YVTN repeat-like/Quinoprotein amine dehydrogenase"/>
    <property type="match status" value="3"/>
</dbReference>
<evidence type="ECO:0000256" key="1">
    <source>
        <dbReference type="SAM" id="MobiDB-lite"/>
    </source>
</evidence>
<feature type="compositionally biased region" description="Gly residues" evidence="1">
    <location>
        <begin position="90"/>
        <end position="101"/>
    </location>
</feature>
<sequence>MHDHDEAHGAGCPDCLGSAAAATPPTGTCGCGGPTSAAHPVETDESTRTAHEMARPIAPPMARPMAQPIAQPIAQPSAQLTTPLSSGPPAGLGPGGSGGGLQPPRWATTVSRPQPRGRASRLAAGALALVLLSVLATTFLGRVLGGPSESLVLASTAAQDTAATNAANDANGPPRGVVDLRAGSVFLQSNDALANEVVAFGRDSRGRLTEVGRFPTGGAGSGSFEDSAQGIVLGTEEGETSPTQIVDDARLLFVVNAGTADITVFRVDADRLERLSVTPTGGARPVSLTVRNGMLYVLNSGEVDRRLFLGGGAALENCAHGGKPSITGFRVSAEGVLTPIPDSTRSLSEQAESGCAQVSFSPDGETLVVTERVASVDEGTVGALVSYDVEDDGTLGDKTVSAPTGNGPFGFTFTPQGLLLSTEQNGGYANPGGGGAAVYDVDGGQLSPLGETVGNNQTDTCWIVVTHDQRFAFTSSPFEGGAISTYSLSSGGALTLAHPSATAKDGVDVIDNVVTNGVTDLALSQDSRFLYQLNSFEGLLYSFRVESDGRLTHLGTEKVFDLAVFGAGGQGAPFGIAAR</sequence>
<feature type="region of interest" description="Disordered" evidence="1">
    <location>
        <begin position="78"/>
        <end position="117"/>
    </location>
</feature>
<feature type="region of interest" description="Disordered" evidence="1">
    <location>
        <begin position="33"/>
        <end position="52"/>
    </location>
</feature>
<dbReference type="InterPro" id="IPR011048">
    <property type="entry name" value="Haem_d1_sf"/>
</dbReference>
<dbReference type="InterPro" id="IPR015943">
    <property type="entry name" value="WD40/YVTN_repeat-like_dom_sf"/>
</dbReference>
<proteinExistence type="predicted"/>
<name>A0ABV5KBL7_9ACTN</name>
<comment type="caution">
    <text evidence="3">The sequence shown here is derived from an EMBL/GenBank/DDBJ whole genome shotgun (WGS) entry which is preliminary data.</text>
</comment>
<dbReference type="EMBL" id="JBHMDG010000014">
    <property type="protein sequence ID" value="MFB9313802.1"/>
    <property type="molecule type" value="Genomic_DNA"/>
</dbReference>
<reference evidence="3 4" key="1">
    <citation type="submission" date="2024-09" db="EMBL/GenBank/DDBJ databases">
        <authorList>
            <person name="Sun Q."/>
            <person name="Mori K."/>
        </authorList>
    </citation>
    <scope>NUCLEOTIDE SEQUENCE [LARGE SCALE GENOMIC DNA]</scope>
    <source>
        <strain evidence="3 4">JCM 9626</strain>
    </source>
</reference>
<accession>A0ABV5KBL7</accession>
<dbReference type="InterPro" id="IPR050282">
    <property type="entry name" value="Cycloisomerase_2"/>
</dbReference>
<feature type="transmembrane region" description="Helical" evidence="2">
    <location>
        <begin position="122"/>
        <end position="144"/>
    </location>
</feature>
<protein>
    <submittedName>
        <fullName evidence="3">Lactonase family protein</fullName>
    </submittedName>
</protein>
<dbReference type="Proteomes" id="UP001589750">
    <property type="component" value="Unassembled WGS sequence"/>
</dbReference>
<dbReference type="RefSeq" id="WP_140010196.1">
    <property type="nucleotide sequence ID" value="NZ_JBHMDG010000014.1"/>
</dbReference>
<dbReference type="PANTHER" id="PTHR30344">
    <property type="entry name" value="6-PHOSPHOGLUCONOLACTONASE-RELATED"/>
    <property type="match status" value="1"/>
</dbReference>
<keyword evidence="2" id="KW-0472">Membrane</keyword>
<dbReference type="SUPFAM" id="SSF51004">
    <property type="entry name" value="C-terminal (heme d1) domain of cytochrome cd1-nitrite reductase"/>
    <property type="match status" value="1"/>
</dbReference>